<evidence type="ECO:0000313" key="4">
    <source>
        <dbReference type="Proteomes" id="UP000000377"/>
    </source>
</evidence>
<accession>D7BQ50</accession>
<keyword evidence="1" id="KW-0175">Coiled coil</keyword>
<feature type="coiled-coil region" evidence="1">
    <location>
        <begin position="48"/>
        <end position="110"/>
    </location>
</feature>
<dbReference type="Proteomes" id="UP000000377">
    <property type="component" value="Chromosome"/>
</dbReference>
<protein>
    <submittedName>
        <fullName evidence="3">Uncharacterized protein</fullName>
    </submittedName>
</protein>
<dbReference type="PATRIC" id="fig|749414.3.peg.2004"/>
<organism evidence="3 4">
    <name type="scientific">Streptomyces bingchenggensis (strain BCW-1)</name>
    <dbReference type="NCBI Taxonomy" id="749414"/>
    <lineage>
        <taxon>Bacteria</taxon>
        <taxon>Bacillati</taxon>
        <taxon>Actinomycetota</taxon>
        <taxon>Actinomycetes</taxon>
        <taxon>Kitasatosporales</taxon>
        <taxon>Streptomycetaceae</taxon>
        <taxon>Streptomyces</taxon>
    </lineage>
</organism>
<feature type="compositionally biased region" description="Low complexity" evidence="2">
    <location>
        <begin position="241"/>
        <end position="250"/>
    </location>
</feature>
<dbReference type="AlphaFoldDB" id="D7BQ50"/>
<proteinExistence type="predicted"/>
<feature type="region of interest" description="Disordered" evidence="2">
    <location>
        <begin position="229"/>
        <end position="250"/>
    </location>
</feature>
<keyword evidence="4" id="KW-1185">Reference proteome</keyword>
<dbReference type="RefSeq" id="WP_014174536.1">
    <property type="nucleotide sequence ID" value="NC_016582.1"/>
</dbReference>
<dbReference type="HOGENOM" id="CLU_350490_0_0_11"/>
<dbReference type="STRING" id="749414.SBI_01936"/>
<feature type="region of interest" description="Disordered" evidence="2">
    <location>
        <begin position="1"/>
        <end position="36"/>
    </location>
</feature>
<evidence type="ECO:0000313" key="3">
    <source>
        <dbReference type="EMBL" id="ADI05057.1"/>
    </source>
</evidence>
<feature type="region of interest" description="Disordered" evidence="2">
    <location>
        <begin position="616"/>
        <end position="640"/>
    </location>
</feature>
<evidence type="ECO:0000256" key="2">
    <source>
        <dbReference type="SAM" id="MobiDB-lite"/>
    </source>
</evidence>
<gene>
    <name evidence="3" type="ordered locus">SBI_01936</name>
</gene>
<sequence length="827" mass="86760">MSDEEEWTEAPSASYLDSPFRGAARDTGRGPVDAHSEAVRELLAELYSDEMEEALSELLEETAALHAEHAAALVGASASEAAEQPVRERLEALADQAERYLEALAEAAGEADTRSLTEAELESVFESVAPPAPLGESPAFEQFFGALKNFAKKAVSGAVNLAKKGVQAVKTGVQAVAKVMPIGLILRQLRPIVQPLLTRVLKIGIGRLPAPIRPIATQLARQLLREAPMTEAEEAEDAEKPAAAGSHAPAAQALGAEPTPAALLSLELAGATAGLLLARDESEGEAWAAEAAQSLSGGAGEAYGQQSPAAEAEALAEARERFTEALSRLPDGGDPRPALEEFLPVVMAALPIVRKIIQIAGRQNVVGALSNLLAALIGKFTGPRNARILATAIADTGLKLLSLETAAEAPERLAASALAATAEDTVRQLAQLPAEELEDPVRLEVAAGKAFNVAAAANIPSTLLREDLEETEARGVKGMWVPLPRGAKGALRYKKYSRVFEAEVGAKQAATLRTGGGTPLATVLRDQFRVRAFPVRLKIHLYEAGAHTWARQIQAAEQRGAGRGGARLLALLPLTRQAADSLLGHPGLGMAQPPKVVKGRQLPRGVRLYGIELADRQPGSDPARAAGGGAEAPEQLRRPTEAQVTVDARAGQESLTIALHLAEEQAQEILRSAGTPPAVGPFLGALASALAESTATALLGGEGRNVRVFREAHEQPSHLSPADEGEEFVSSLPPRLREAIAEGLKRAAGQAFAQYFKGRVDEFVRALQDPRDGVTLVVTLPGAPLVGIVTGILGRRLPSRSEVARAIGALAAEPAAKVEVKAGRHRG</sequence>
<name>D7BQ50_STRBB</name>
<reference evidence="3 4" key="1">
    <citation type="journal article" date="2010" name="J. Bacteriol.">
        <title>Genome sequence of the milbemycin-producing bacterium Streptomyces bingchenggensis.</title>
        <authorList>
            <person name="Wang X.J."/>
            <person name="Yan Y.J."/>
            <person name="Zhang B."/>
            <person name="An J."/>
            <person name="Wang J.J."/>
            <person name="Tian J."/>
            <person name="Jiang L."/>
            <person name="Chen Y.H."/>
            <person name="Huang S.X."/>
            <person name="Yin M."/>
            <person name="Zhang J."/>
            <person name="Gao A.L."/>
            <person name="Liu C.X."/>
            <person name="Zhu Z.X."/>
            <person name="Xiang W.S."/>
        </authorList>
    </citation>
    <scope>NUCLEOTIDE SEQUENCE [LARGE SCALE GENOMIC DNA]</scope>
    <source>
        <strain evidence="3 4">BCW-1</strain>
    </source>
</reference>
<feature type="compositionally biased region" description="Basic and acidic residues" evidence="2">
    <location>
        <begin position="23"/>
        <end position="36"/>
    </location>
</feature>
<dbReference type="eggNOG" id="ENOG5030FQ4">
    <property type="taxonomic scope" value="Bacteria"/>
</dbReference>
<evidence type="ECO:0000256" key="1">
    <source>
        <dbReference type="SAM" id="Coils"/>
    </source>
</evidence>
<dbReference type="KEGG" id="sbh:SBI_01936"/>
<dbReference type="EMBL" id="CP002047">
    <property type="protein sequence ID" value="ADI05057.1"/>
    <property type="molecule type" value="Genomic_DNA"/>
</dbReference>